<protein>
    <submittedName>
        <fullName evidence="1">CLUMA_CG000271, isoform A</fullName>
    </submittedName>
</protein>
<name>A0A1J1HE39_9DIPT</name>
<accession>A0A1J1HE39</accession>
<evidence type="ECO:0000313" key="1">
    <source>
        <dbReference type="EMBL" id="CRK86261.1"/>
    </source>
</evidence>
<dbReference type="AlphaFoldDB" id="A0A1J1HE39"/>
<evidence type="ECO:0000313" key="2">
    <source>
        <dbReference type="Proteomes" id="UP000183832"/>
    </source>
</evidence>
<gene>
    <name evidence="1" type="ORF">CLUMA_CG000271</name>
</gene>
<sequence>MMVKGKLLGNEKSERKHEKVFRVFQLIFFNFSHVKNYVTQSKKRIEEKCFSSLLSNAHNIDIQRHLLETLRGFPISMLNDSKEREEIAKLNKKAPSTFLHYGDSALDNTYFLYTQDSIGCKRNITLNSIIRKEKSQTLLRSNDNF</sequence>
<dbReference type="EMBL" id="CVRI01000001">
    <property type="protein sequence ID" value="CRK86261.1"/>
    <property type="molecule type" value="Genomic_DNA"/>
</dbReference>
<proteinExistence type="predicted"/>
<reference evidence="1 2" key="1">
    <citation type="submission" date="2015-04" db="EMBL/GenBank/DDBJ databases">
        <authorList>
            <person name="Syromyatnikov M.Y."/>
            <person name="Popov V.N."/>
        </authorList>
    </citation>
    <scope>NUCLEOTIDE SEQUENCE [LARGE SCALE GENOMIC DNA]</scope>
</reference>
<organism evidence="1 2">
    <name type="scientific">Clunio marinus</name>
    <dbReference type="NCBI Taxonomy" id="568069"/>
    <lineage>
        <taxon>Eukaryota</taxon>
        <taxon>Metazoa</taxon>
        <taxon>Ecdysozoa</taxon>
        <taxon>Arthropoda</taxon>
        <taxon>Hexapoda</taxon>
        <taxon>Insecta</taxon>
        <taxon>Pterygota</taxon>
        <taxon>Neoptera</taxon>
        <taxon>Endopterygota</taxon>
        <taxon>Diptera</taxon>
        <taxon>Nematocera</taxon>
        <taxon>Chironomoidea</taxon>
        <taxon>Chironomidae</taxon>
        <taxon>Clunio</taxon>
    </lineage>
</organism>
<keyword evidence="2" id="KW-1185">Reference proteome</keyword>
<dbReference type="Proteomes" id="UP000183832">
    <property type="component" value="Unassembled WGS sequence"/>
</dbReference>